<dbReference type="EMBL" id="JAUTFT010000005">
    <property type="protein sequence ID" value="MDW8634837.1"/>
    <property type="molecule type" value="Genomic_DNA"/>
</dbReference>
<dbReference type="InterPro" id="IPR036286">
    <property type="entry name" value="LexA/Signal_pep-like_sf"/>
</dbReference>
<dbReference type="Proteomes" id="UP000074850">
    <property type="component" value="Unassembled WGS sequence"/>
</dbReference>
<dbReference type="EC" id="3.4.21.89" evidence="3"/>
<evidence type="ECO:0000313" key="10">
    <source>
        <dbReference type="Proteomes" id="UP000074850"/>
    </source>
</evidence>
<dbReference type="PATRIC" id="fig|1307.472.peg.2422"/>
<evidence type="ECO:0000256" key="3">
    <source>
        <dbReference type="RuleBase" id="RU362042"/>
    </source>
</evidence>
<keyword evidence="3" id="KW-0812">Transmembrane</keyword>
<feature type="domain" description="Peptidase S26" evidence="4">
    <location>
        <begin position="10"/>
        <end position="164"/>
    </location>
</feature>
<keyword evidence="3" id="KW-0645">Protease</keyword>
<dbReference type="Proteomes" id="UP000073388">
    <property type="component" value="Unassembled WGS sequence"/>
</dbReference>
<keyword evidence="3 8" id="KW-0378">Hydrolase</keyword>
<evidence type="ECO:0000256" key="2">
    <source>
        <dbReference type="ARBA" id="ARBA00009370"/>
    </source>
</evidence>
<protein>
    <recommendedName>
        <fullName evidence="3">Signal peptidase I</fullName>
        <ecNumber evidence="3">3.4.21.89</ecNumber>
    </recommendedName>
</protein>
<feature type="transmembrane region" description="Helical" evidence="3">
    <location>
        <begin position="6"/>
        <end position="27"/>
    </location>
</feature>
<reference evidence="8 11" key="2">
    <citation type="submission" date="2019-04" db="EMBL/GenBank/DDBJ databases">
        <title>Genome analysis of Streptococcus suis strain WUSS327.</title>
        <authorList>
            <person name="Chen H."/>
            <person name="Gao X."/>
            <person name="Wu Z."/>
        </authorList>
    </citation>
    <scope>NUCLEOTIDE SEQUENCE [LARGE SCALE GENOMIC DNA]</scope>
    <source>
        <strain evidence="8 11">WUSS327</strain>
    </source>
</reference>
<keyword evidence="3" id="KW-0472">Membrane</keyword>
<dbReference type="EMBL" id="SSXL01000020">
    <property type="protein sequence ID" value="TII01873.1"/>
    <property type="molecule type" value="Genomic_DNA"/>
</dbReference>
<dbReference type="PANTHER" id="PTHR43390">
    <property type="entry name" value="SIGNAL PEPTIDASE I"/>
    <property type="match status" value="1"/>
</dbReference>
<keyword evidence="3" id="KW-1133">Transmembrane helix</keyword>
<comment type="catalytic activity">
    <reaction evidence="3">
        <text>Cleavage of hydrophobic, N-terminal signal or leader sequences from secreted and periplasmic proteins.</text>
        <dbReference type="EC" id="3.4.21.89"/>
    </reaction>
</comment>
<dbReference type="NCBIfam" id="TIGR02227">
    <property type="entry name" value="sigpep_I_bact"/>
    <property type="match status" value="1"/>
</dbReference>
<evidence type="ECO:0000259" key="4">
    <source>
        <dbReference type="Pfam" id="PF10502"/>
    </source>
</evidence>
<name>A0A0M9FG73_STRSU</name>
<dbReference type="Proteomes" id="UP000309259">
    <property type="component" value="Unassembled WGS sequence"/>
</dbReference>
<proteinExistence type="inferred from homology"/>
<dbReference type="SUPFAM" id="SSF51306">
    <property type="entry name" value="LexA/Signal peptidase"/>
    <property type="match status" value="1"/>
</dbReference>
<comment type="subcellular location">
    <subcellularLocation>
        <location evidence="1">Cell membrane</location>
        <topology evidence="1">Single-pass type II membrane protein</topology>
    </subcellularLocation>
    <subcellularLocation>
        <location evidence="3">Membrane</location>
        <topology evidence="3">Single-pass type II membrane protein</topology>
    </subcellularLocation>
</comment>
<dbReference type="GO" id="GO:0004252">
    <property type="term" value="F:serine-type endopeptidase activity"/>
    <property type="evidence" value="ECO:0007669"/>
    <property type="project" value="InterPro"/>
</dbReference>
<evidence type="ECO:0000313" key="9">
    <source>
        <dbReference type="Proteomes" id="UP000073388"/>
    </source>
</evidence>
<dbReference type="Proteomes" id="UP001272448">
    <property type="component" value="Unassembled WGS sequence"/>
</dbReference>
<dbReference type="EMBL" id="FIHM01000017">
    <property type="protein sequence ID" value="CYV29718.1"/>
    <property type="molecule type" value="Genomic_DNA"/>
</dbReference>
<dbReference type="InterPro" id="IPR019533">
    <property type="entry name" value="Peptidase_S26"/>
</dbReference>
<dbReference type="Gene3D" id="2.10.109.10">
    <property type="entry name" value="Umud Fragment, subunit A"/>
    <property type="match status" value="1"/>
</dbReference>
<organism evidence="8 11">
    <name type="scientific">Streptococcus suis</name>
    <dbReference type="NCBI Taxonomy" id="1307"/>
    <lineage>
        <taxon>Bacteria</taxon>
        <taxon>Bacillati</taxon>
        <taxon>Bacillota</taxon>
        <taxon>Bacilli</taxon>
        <taxon>Lactobacillales</taxon>
        <taxon>Streptococcaceae</taxon>
        <taxon>Streptococcus</taxon>
    </lineage>
</organism>
<dbReference type="GO" id="GO:0009003">
    <property type="term" value="F:signal peptidase activity"/>
    <property type="evidence" value="ECO:0007669"/>
    <property type="project" value="UniProtKB-EC"/>
</dbReference>
<evidence type="ECO:0000313" key="5">
    <source>
        <dbReference type="EMBL" id="CYV29718.1"/>
    </source>
</evidence>
<comment type="similarity">
    <text evidence="2 3">Belongs to the peptidase S26 family.</text>
</comment>
<reference evidence="7" key="3">
    <citation type="submission" date="2023-07" db="EMBL/GenBank/DDBJ databases">
        <title>Characterization of virulence traits, antimicrobial resistance genes carried by mobile genetic elements and competence in Streptococcus suis strains isolated in France.</title>
        <authorList>
            <person name="Dechene-Tempier M."/>
            <person name="Marois-Crehan C."/>
            <person name="De Boisseson C."/>
            <person name="Lucas P."/>
            <person name="Bougeard S."/>
            <person name="Libante V."/>
            <person name="Payot S."/>
        </authorList>
    </citation>
    <scope>NUCLEOTIDE SEQUENCE</scope>
    <source>
        <strain evidence="7">1532</strain>
    </source>
</reference>
<dbReference type="InterPro" id="IPR000223">
    <property type="entry name" value="Pept_S26A_signal_pept_1"/>
</dbReference>
<dbReference type="RefSeq" id="WP_029173287.1">
    <property type="nucleotide sequence ID" value="NZ_CEEC01000023.1"/>
</dbReference>
<evidence type="ECO:0000313" key="8">
    <source>
        <dbReference type="EMBL" id="TII01873.1"/>
    </source>
</evidence>
<reference evidence="9 10" key="1">
    <citation type="submission" date="2016-02" db="EMBL/GenBank/DDBJ databases">
        <authorList>
            <consortium name="Pathogen Informatics"/>
        </authorList>
    </citation>
    <scope>NUCLEOTIDE SEQUENCE [LARGE SCALE GENOMIC DNA]</scope>
    <source>
        <strain evidence="5 10">LSS64</strain>
        <strain evidence="6 9">LSS99</strain>
    </source>
</reference>
<evidence type="ECO:0000313" key="11">
    <source>
        <dbReference type="Proteomes" id="UP000309259"/>
    </source>
</evidence>
<dbReference type="GO" id="GO:0006465">
    <property type="term" value="P:signal peptide processing"/>
    <property type="evidence" value="ECO:0007669"/>
    <property type="project" value="InterPro"/>
</dbReference>
<accession>A0A0M9FG73</accession>
<evidence type="ECO:0000256" key="1">
    <source>
        <dbReference type="ARBA" id="ARBA00004401"/>
    </source>
</evidence>
<gene>
    <name evidence="8" type="primary">lepB</name>
    <name evidence="5" type="synonym">spsB_2</name>
    <name evidence="5" type="ORF">ERS132426_01003</name>
    <name evidence="6" type="ORF">ERS132461_01469</name>
    <name evidence="8" type="ORF">FAJ35_06520</name>
    <name evidence="7" type="ORF">Q7V77_03760</name>
</gene>
<evidence type="ECO:0000313" key="6">
    <source>
        <dbReference type="EMBL" id="CYW16489.1"/>
    </source>
</evidence>
<sequence>MVKRDLVKQISLVILLILGLIGLRVWFFEPVTITSQMANDYIKEGDFIVTVRNAKLTHGDFILYKHDGKEYVSRVIAVTDETVTYMDDVLYRDNVIVTESYLKAPHTQESYTEDFTIATLTNGQFESIPKDYILVLNDKRTNHQDSRSFGLIAEKDIIGRLTFRLSPLKEFGFIKTGLVQ</sequence>
<dbReference type="GO" id="GO:0005886">
    <property type="term" value="C:plasma membrane"/>
    <property type="evidence" value="ECO:0007669"/>
    <property type="project" value="UniProtKB-SubCell"/>
</dbReference>
<dbReference type="PANTHER" id="PTHR43390:SF1">
    <property type="entry name" value="CHLOROPLAST PROCESSING PEPTIDASE"/>
    <property type="match status" value="1"/>
</dbReference>
<evidence type="ECO:0000313" key="7">
    <source>
        <dbReference type="EMBL" id="MDW8634837.1"/>
    </source>
</evidence>
<dbReference type="Pfam" id="PF10502">
    <property type="entry name" value="Peptidase_S26"/>
    <property type="match status" value="1"/>
</dbReference>
<dbReference type="EMBL" id="FIIX01000032">
    <property type="protein sequence ID" value="CYW16489.1"/>
    <property type="molecule type" value="Genomic_DNA"/>
</dbReference>
<dbReference type="PRINTS" id="PR00727">
    <property type="entry name" value="LEADERPTASE"/>
</dbReference>
<dbReference type="AlphaFoldDB" id="A0A0M9FG73"/>